<organism evidence="12">
    <name type="scientific">Absidia glauca</name>
    <name type="common">Pin mould</name>
    <dbReference type="NCBI Taxonomy" id="4829"/>
    <lineage>
        <taxon>Eukaryota</taxon>
        <taxon>Fungi</taxon>
        <taxon>Fungi incertae sedis</taxon>
        <taxon>Mucoromycota</taxon>
        <taxon>Mucoromycotina</taxon>
        <taxon>Mucoromycetes</taxon>
        <taxon>Mucorales</taxon>
        <taxon>Cunninghamellaceae</taxon>
        <taxon>Absidia</taxon>
    </lineage>
</organism>
<evidence type="ECO:0000313" key="13">
    <source>
        <dbReference type="Proteomes" id="UP000078561"/>
    </source>
</evidence>
<evidence type="ECO:0000256" key="5">
    <source>
        <dbReference type="ARBA" id="ARBA00022840"/>
    </source>
</evidence>
<evidence type="ECO:0000259" key="11">
    <source>
        <dbReference type="PROSITE" id="PS50011"/>
    </source>
</evidence>
<feature type="binding site" evidence="7">
    <location>
        <position position="462"/>
    </location>
    <ligand>
        <name>ATP</name>
        <dbReference type="ChEBI" id="CHEBI:30616"/>
    </ligand>
</feature>
<dbReference type="EMBL" id="LT553527">
    <property type="protein sequence ID" value="SAM01417.1"/>
    <property type="molecule type" value="Genomic_DNA"/>
</dbReference>
<dbReference type="InterPro" id="IPR011009">
    <property type="entry name" value="Kinase-like_dom_sf"/>
</dbReference>
<dbReference type="InterPro" id="IPR030616">
    <property type="entry name" value="Aur-like"/>
</dbReference>
<name>A0A168NXY2_ABSGL</name>
<evidence type="ECO:0000256" key="8">
    <source>
        <dbReference type="PIRSR" id="PIRSR630616-3"/>
    </source>
</evidence>
<feature type="region of interest" description="Disordered" evidence="10">
    <location>
        <begin position="1"/>
        <end position="25"/>
    </location>
</feature>
<dbReference type="Pfam" id="PF00069">
    <property type="entry name" value="Pkinase"/>
    <property type="match status" value="1"/>
</dbReference>
<dbReference type="PROSITE" id="PS50011">
    <property type="entry name" value="PROTEIN_KINASE_DOM"/>
    <property type="match status" value="1"/>
</dbReference>
<dbReference type="FunFam" id="3.30.200.20:FF:000042">
    <property type="entry name" value="Aurora kinase A"/>
    <property type="match status" value="1"/>
</dbReference>
<dbReference type="InterPro" id="IPR017441">
    <property type="entry name" value="Protein_kinase_ATP_BS"/>
</dbReference>
<dbReference type="Proteomes" id="UP000078561">
    <property type="component" value="Unassembled WGS sequence"/>
</dbReference>
<protein>
    <recommendedName>
        <fullName evidence="11">Protein kinase domain-containing protein</fullName>
    </recommendedName>
</protein>
<keyword evidence="13" id="KW-1185">Reference proteome</keyword>
<dbReference type="InterPro" id="IPR008271">
    <property type="entry name" value="Ser/Thr_kinase_AS"/>
</dbReference>
<dbReference type="SUPFAM" id="SSF56112">
    <property type="entry name" value="Protein kinase-like (PK-like)"/>
    <property type="match status" value="1"/>
</dbReference>
<dbReference type="InterPro" id="IPR000719">
    <property type="entry name" value="Prot_kinase_dom"/>
</dbReference>
<dbReference type="OMA" id="RPCEATR"/>
<dbReference type="PROSITE" id="PS00107">
    <property type="entry name" value="PROTEIN_KINASE_ATP"/>
    <property type="match status" value="1"/>
</dbReference>
<reference evidence="12" key="1">
    <citation type="submission" date="2016-04" db="EMBL/GenBank/DDBJ databases">
        <authorList>
            <person name="Evans L.H."/>
            <person name="Alamgir A."/>
            <person name="Owens N."/>
            <person name="Weber N.D."/>
            <person name="Virtaneva K."/>
            <person name="Barbian K."/>
            <person name="Babar A."/>
            <person name="Rosenke K."/>
        </authorList>
    </citation>
    <scope>NUCLEOTIDE SEQUENCE [LARGE SCALE GENOMIC DNA]</scope>
    <source>
        <strain evidence="12">CBS 101.48</strain>
    </source>
</reference>
<feature type="compositionally biased region" description="Polar residues" evidence="10">
    <location>
        <begin position="185"/>
        <end position="200"/>
    </location>
</feature>
<feature type="active site" description="Proton acceptor" evidence="6">
    <location>
        <position position="440"/>
    </location>
</feature>
<keyword evidence="4" id="KW-0418">Kinase</keyword>
<feature type="compositionally biased region" description="Polar residues" evidence="10">
    <location>
        <begin position="96"/>
        <end position="125"/>
    </location>
</feature>
<dbReference type="FunFam" id="1.10.510.10:FF:000571">
    <property type="entry name" value="Maternal embryonic leucine zipper kinase"/>
    <property type="match status" value="1"/>
</dbReference>
<proteinExistence type="predicted"/>
<evidence type="ECO:0000256" key="2">
    <source>
        <dbReference type="ARBA" id="ARBA00022679"/>
    </source>
</evidence>
<evidence type="ECO:0000256" key="9">
    <source>
        <dbReference type="PROSITE-ProRule" id="PRU10141"/>
    </source>
</evidence>
<dbReference type="AlphaFoldDB" id="A0A168NXY2"/>
<evidence type="ECO:0000256" key="7">
    <source>
        <dbReference type="PIRSR" id="PIRSR630616-2"/>
    </source>
</evidence>
<evidence type="ECO:0000256" key="10">
    <source>
        <dbReference type="SAM" id="MobiDB-lite"/>
    </source>
</evidence>
<dbReference type="GO" id="GO:0004674">
    <property type="term" value="F:protein serine/threonine kinase activity"/>
    <property type="evidence" value="ECO:0007669"/>
    <property type="project" value="UniProtKB-KW"/>
</dbReference>
<evidence type="ECO:0000256" key="6">
    <source>
        <dbReference type="PIRSR" id="PIRSR630616-1"/>
    </source>
</evidence>
<dbReference type="InParanoid" id="A0A168NXY2"/>
<evidence type="ECO:0000256" key="1">
    <source>
        <dbReference type="ARBA" id="ARBA00022527"/>
    </source>
</evidence>
<dbReference type="STRING" id="4829.A0A168NXY2"/>
<feature type="domain" description="Protein kinase" evidence="11">
    <location>
        <begin position="314"/>
        <end position="581"/>
    </location>
</feature>
<evidence type="ECO:0000313" key="12">
    <source>
        <dbReference type="EMBL" id="SAM01417.1"/>
    </source>
</evidence>
<feature type="binding site" evidence="7">
    <location>
        <begin position="395"/>
        <end position="397"/>
    </location>
    <ligand>
        <name>ATP</name>
        <dbReference type="ChEBI" id="CHEBI:30616"/>
    </ligand>
</feature>
<dbReference type="PANTHER" id="PTHR24350">
    <property type="entry name" value="SERINE/THREONINE-PROTEIN KINASE IAL-RELATED"/>
    <property type="match status" value="1"/>
</dbReference>
<gene>
    <name evidence="12" type="primary">ABSGL_07158.1 scaffold 8717</name>
</gene>
<feature type="cross-link" description="Glycyl lysine isopeptide (Lys-Gly) (interchain with G-Cter in SUMO2)" evidence="8">
    <location>
        <position position="442"/>
    </location>
</feature>
<keyword evidence="3 7" id="KW-0547">Nucleotide-binding</keyword>
<feature type="binding site" evidence="7 9">
    <location>
        <position position="345"/>
    </location>
    <ligand>
        <name>ATP</name>
        <dbReference type="ChEBI" id="CHEBI:30616"/>
    </ligand>
</feature>
<accession>A0A168NXY2</accession>
<sequence>MESPKLNINQVPSSLGHRRQASQGLGIITSLDTTDTITTVDSRHSSKNASFFDTTDIPTPAPPPRLSSLVKGNDDPKVHTPFEPATTYAARPKNRVANNDSLLSNPAQPRTKNSTPLSDTSNPAQSKVRRARSYRSKPSFEENDDDDDGIMPLPSPVPTSTTPTSSALIHRLHPVYQHRHPDHPSTVSSGDISSNRQAQAASALPGTSSITSPHSPVTPPSPTPSSATSIPIIAISPTFVHHNDVMPRLSDHPMLGDIDTLPSQESLPQHHKSSAILIQDRQQGIMVRESGGLPHSYDNSANEEDLVDKQLGNYTVKRLLGTGAFSKVYLAERHHHQQVDLFAIKTINKSSMIKNARFRSSIEREVAILKLIDHPHIVHIEATMETEHSLCMILEYAKGVELFDFVQQAKTVDAPLVKPLFLQLVRVVQWMHQHNIVHRDLKLENILIHRDEQGGPLVKVTDFGLARVIDPDSPILTTRCGSEEYAAPEIVQSKGYDGRQTDTWALGIILYALLVGYLPFRYDATKGERVTQMFYRIVRAQVKWPKTWNHHPQAKQVVERILVRKPEQRISLQDVEAHPWFQQPQ</sequence>
<feature type="compositionally biased region" description="Polar residues" evidence="10">
    <location>
        <begin position="1"/>
        <end position="13"/>
    </location>
</feature>
<dbReference type="PROSITE" id="PS00108">
    <property type="entry name" value="PROTEIN_KINASE_ST"/>
    <property type="match status" value="1"/>
</dbReference>
<feature type="binding site" evidence="7">
    <location>
        <begin position="444"/>
        <end position="445"/>
    </location>
    <ligand>
        <name>ATP</name>
        <dbReference type="ChEBI" id="CHEBI:30616"/>
    </ligand>
</feature>
<keyword evidence="1" id="KW-0723">Serine/threonine-protein kinase</keyword>
<dbReference type="SMART" id="SM00220">
    <property type="entry name" value="S_TKc"/>
    <property type="match status" value="1"/>
</dbReference>
<feature type="region of interest" description="Disordered" evidence="10">
    <location>
        <begin position="177"/>
        <end position="229"/>
    </location>
</feature>
<dbReference type="Gene3D" id="1.10.510.10">
    <property type="entry name" value="Transferase(Phosphotransferase) domain 1"/>
    <property type="match status" value="1"/>
</dbReference>
<feature type="region of interest" description="Disordered" evidence="10">
    <location>
        <begin position="39"/>
        <end position="165"/>
    </location>
</feature>
<evidence type="ECO:0000256" key="4">
    <source>
        <dbReference type="ARBA" id="ARBA00022777"/>
    </source>
</evidence>
<keyword evidence="5 7" id="KW-0067">ATP-binding</keyword>
<dbReference type="OrthoDB" id="289250at2759"/>
<evidence type="ECO:0000256" key="3">
    <source>
        <dbReference type="ARBA" id="ARBA00022741"/>
    </source>
</evidence>
<keyword evidence="2" id="KW-0808">Transferase</keyword>
<dbReference type="GO" id="GO:0005524">
    <property type="term" value="F:ATP binding"/>
    <property type="evidence" value="ECO:0007669"/>
    <property type="project" value="UniProtKB-UniRule"/>
</dbReference>